<dbReference type="EMBL" id="MAYT01000031">
    <property type="protein sequence ID" value="OCA81254.1"/>
    <property type="molecule type" value="Genomic_DNA"/>
</dbReference>
<dbReference type="RefSeq" id="WP_065412080.1">
    <property type="nucleotide sequence ID" value="NZ_MAYT01000031.1"/>
</dbReference>
<dbReference type="Proteomes" id="UP000092578">
    <property type="component" value="Unassembled WGS sequence"/>
</dbReference>
<protein>
    <recommendedName>
        <fullName evidence="4">DUF3021 domain-containing protein</fullName>
    </recommendedName>
</protein>
<dbReference type="InterPro" id="IPR021560">
    <property type="entry name" value="DUF3021"/>
</dbReference>
<feature type="transmembrane region" description="Helical" evidence="1">
    <location>
        <begin position="12"/>
        <end position="31"/>
    </location>
</feature>
<evidence type="ECO:0000256" key="1">
    <source>
        <dbReference type="SAM" id="Phobius"/>
    </source>
</evidence>
<accession>A0A1B9ABP0</accession>
<name>A0A1B9ABP0_9BACI</name>
<feature type="transmembrane region" description="Helical" evidence="1">
    <location>
        <begin position="43"/>
        <end position="61"/>
    </location>
</feature>
<keyword evidence="1" id="KW-1133">Transmembrane helix</keyword>
<dbReference type="AlphaFoldDB" id="A0A1B9ABP0"/>
<dbReference type="Pfam" id="PF11457">
    <property type="entry name" value="DUF3021"/>
    <property type="match status" value="1"/>
</dbReference>
<organism evidence="2 3">
    <name type="scientific">Pseudobacillus wudalianchiensis</name>
    <dbReference type="NCBI Taxonomy" id="1743143"/>
    <lineage>
        <taxon>Bacteria</taxon>
        <taxon>Bacillati</taxon>
        <taxon>Bacillota</taxon>
        <taxon>Bacilli</taxon>
        <taxon>Bacillales</taxon>
        <taxon>Bacillaceae</taxon>
        <taxon>Pseudobacillus</taxon>
    </lineage>
</organism>
<gene>
    <name evidence="2" type="ORF">A8F95_15950</name>
</gene>
<evidence type="ECO:0008006" key="4">
    <source>
        <dbReference type="Google" id="ProtNLM"/>
    </source>
</evidence>
<evidence type="ECO:0000313" key="3">
    <source>
        <dbReference type="Proteomes" id="UP000092578"/>
    </source>
</evidence>
<keyword evidence="1" id="KW-0472">Membrane</keyword>
<feature type="transmembrane region" description="Helical" evidence="1">
    <location>
        <begin position="73"/>
        <end position="95"/>
    </location>
</feature>
<keyword evidence="3" id="KW-1185">Reference proteome</keyword>
<comment type="caution">
    <text evidence="2">The sequence shown here is derived from an EMBL/GenBank/DDBJ whole genome shotgun (WGS) entry which is preliminary data.</text>
</comment>
<feature type="transmembrane region" description="Helical" evidence="1">
    <location>
        <begin position="101"/>
        <end position="122"/>
    </location>
</feature>
<keyword evidence="1" id="KW-0812">Transmembrane</keyword>
<reference evidence="3" key="1">
    <citation type="submission" date="2016-05" db="EMBL/GenBank/DDBJ databases">
        <authorList>
            <person name="Liu B."/>
            <person name="Wang J."/>
            <person name="Zhu Y."/>
            <person name="Liu G."/>
            <person name="Chen Q."/>
            <person name="Chen Z."/>
            <person name="Lan J."/>
            <person name="Che J."/>
            <person name="Ge C."/>
            <person name="Shi H."/>
            <person name="Pan Z."/>
            <person name="Liu X."/>
        </authorList>
    </citation>
    <scope>NUCLEOTIDE SEQUENCE [LARGE SCALE GENOMIC DNA]</scope>
    <source>
        <strain evidence="3">FJAT-27215</strain>
    </source>
</reference>
<sequence>MRTFVFRSLTGIFFGAFLSVLVTTAVIYISGKELLEGDLFIKNAFATMFCGWFFSVTPLYFEIKSLRLSQQTALHFVTVAVLYFALSLGVGWIAFNIKSVLSFAALFICMYVIIWVCFYLYFKHEAKKLNDDLQHI</sequence>
<evidence type="ECO:0000313" key="2">
    <source>
        <dbReference type="EMBL" id="OCA81254.1"/>
    </source>
</evidence>
<proteinExistence type="predicted"/>